<keyword evidence="7" id="KW-0472">Membrane</keyword>
<keyword evidence="6 8" id="KW-0175">Coiled coil</keyword>
<dbReference type="InterPro" id="IPR051977">
    <property type="entry name" value="Rab11-interacting_regulator"/>
</dbReference>
<evidence type="ECO:0000256" key="3">
    <source>
        <dbReference type="ARBA" id="ARBA00004654"/>
    </source>
</evidence>
<evidence type="ECO:0000313" key="11">
    <source>
        <dbReference type="Proteomes" id="UP001152759"/>
    </source>
</evidence>
<dbReference type="InterPro" id="IPR037245">
    <property type="entry name" value="FIP-RBD_C_sf"/>
</dbReference>
<evidence type="ECO:0000256" key="7">
    <source>
        <dbReference type="ARBA" id="ARBA00023136"/>
    </source>
</evidence>
<evidence type="ECO:0000256" key="1">
    <source>
        <dbReference type="ARBA" id="ARBA00004214"/>
    </source>
</evidence>
<dbReference type="GO" id="GO:0032465">
    <property type="term" value="P:regulation of cytokinesis"/>
    <property type="evidence" value="ECO:0007669"/>
    <property type="project" value="TreeGrafter"/>
</dbReference>
<proteinExistence type="predicted"/>
<evidence type="ECO:0000313" key="10">
    <source>
        <dbReference type="EMBL" id="CAH0389568.1"/>
    </source>
</evidence>
<dbReference type="EMBL" id="OU963865">
    <property type="protein sequence ID" value="CAH0389568.1"/>
    <property type="molecule type" value="Genomic_DNA"/>
</dbReference>
<dbReference type="Pfam" id="PF09457">
    <property type="entry name" value="RBD-FIP"/>
    <property type="match status" value="1"/>
</dbReference>
<accession>A0A9P0ACC5</accession>
<dbReference type="GO" id="GO:0032456">
    <property type="term" value="P:endocytic recycling"/>
    <property type="evidence" value="ECO:0007669"/>
    <property type="project" value="TreeGrafter"/>
</dbReference>
<evidence type="ECO:0000256" key="2">
    <source>
        <dbReference type="ARBA" id="ARBA00004626"/>
    </source>
</evidence>
<dbReference type="GO" id="GO:0032154">
    <property type="term" value="C:cleavage furrow"/>
    <property type="evidence" value="ECO:0007669"/>
    <property type="project" value="UniProtKB-SubCell"/>
</dbReference>
<evidence type="ECO:0000256" key="5">
    <source>
        <dbReference type="ARBA" id="ARBA00022753"/>
    </source>
</evidence>
<feature type="domain" description="FIP-RBD" evidence="9">
    <location>
        <begin position="308"/>
        <end position="370"/>
    </location>
</feature>
<dbReference type="Pfam" id="PF25450">
    <property type="entry name" value="Rab11-FIP3"/>
    <property type="match status" value="1"/>
</dbReference>
<feature type="coiled-coil region" evidence="8">
    <location>
        <begin position="79"/>
        <end position="293"/>
    </location>
</feature>
<name>A0A9P0ACC5_BEMTA</name>
<evidence type="ECO:0000256" key="6">
    <source>
        <dbReference type="ARBA" id="ARBA00023054"/>
    </source>
</evidence>
<evidence type="ECO:0000256" key="8">
    <source>
        <dbReference type="SAM" id="Coils"/>
    </source>
</evidence>
<protein>
    <recommendedName>
        <fullName evidence="9">FIP-RBD domain-containing protein</fullName>
    </recommendedName>
</protein>
<dbReference type="Proteomes" id="UP001152759">
    <property type="component" value="Chromosome 4"/>
</dbReference>
<dbReference type="InterPro" id="IPR057316">
    <property type="entry name" value="Rab11-FIP3/4_dom"/>
</dbReference>
<evidence type="ECO:0000256" key="4">
    <source>
        <dbReference type="ARBA" id="ARBA00022448"/>
    </source>
</evidence>
<organism evidence="10 11">
    <name type="scientific">Bemisia tabaci</name>
    <name type="common">Sweetpotato whitefly</name>
    <name type="synonym">Aleurodes tabaci</name>
    <dbReference type="NCBI Taxonomy" id="7038"/>
    <lineage>
        <taxon>Eukaryota</taxon>
        <taxon>Metazoa</taxon>
        <taxon>Ecdysozoa</taxon>
        <taxon>Arthropoda</taxon>
        <taxon>Hexapoda</taxon>
        <taxon>Insecta</taxon>
        <taxon>Pterygota</taxon>
        <taxon>Neoptera</taxon>
        <taxon>Paraneoptera</taxon>
        <taxon>Hemiptera</taxon>
        <taxon>Sternorrhyncha</taxon>
        <taxon>Aleyrodoidea</taxon>
        <taxon>Aleyrodidae</taxon>
        <taxon>Aleyrodinae</taxon>
        <taxon>Bemisia</taxon>
    </lineage>
</organism>
<dbReference type="FunFam" id="1.20.5.2440:FF:000003">
    <property type="entry name" value="Nuclear fallout, isoform D"/>
    <property type="match status" value="1"/>
</dbReference>
<dbReference type="PANTHER" id="PTHR15726">
    <property type="entry name" value="RAB11-FAMILY INTERACTING PROTEIN"/>
    <property type="match status" value="1"/>
</dbReference>
<keyword evidence="5" id="KW-0967">Endosome</keyword>
<evidence type="ECO:0000259" key="9">
    <source>
        <dbReference type="PROSITE" id="PS51511"/>
    </source>
</evidence>
<dbReference type="PROSITE" id="PS51511">
    <property type="entry name" value="FIP_RBD"/>
    <property type="match status" value="1"/>
</dbReference>
<keyword evidence="4" id="KW-0813">Transport</keyword>
<dbReference type="SUPFAM" id="SSF144270">
    <property type="entry name" value="Eferin C-derminal domain-like"/>
    <property type="match status" value="1"/>
</dbReference>
<keyword evidence="11" id="KW-1185">Reference proteome</keyword>
<dbReference type="GO" id="GO:0030496">
    <property type="term" value="C:midbody"/>
    <property type="evidence" value="ECO:0007669"/>
    <property type="project" value="UniProtKB-SubCell"/>
</dbReference>
<comment type="subcellular location">
    <subcellularLocation>
        <location evidence="2">Cleavage furrow</location>
    </subcellularLocation>
    <subcellularLocation>
        <location evidence="1">Midbody</location>
    </subcellularLocation>
    <subcellularLocation>
        <location evidence="3">Recycling endosome membrane</location>
        <topology evidence="3">Peripheral membrane protein</topology>
    </subcellularLocation>
</comment>
<sequence>MCLIMSISDDADPEEDNGNELEYDLWEGQFEISNVDQTRDLLDEIFNCNENLSWMNPASPTVKPTKINGFLKQEVWKIVKKLSDKVELLQQQMSVLADNQTHADERYTRAKQENAALQARVLMLEEQLREVELRSEERLAEEAKRHRELVARVDRENQLQVENCAIKLQTVELENKNLRDEALRCRSLAEKAKEEKRKIEENLIDAESNVITLREEIEFFKRQEQKYMEQSRVQEQLLKELSAELEQLRQERNAHIAALNSPNNVATELQQQLDVLRTQYRNLQEQYDELQALLLSRSVEEGRTLLTGSNSLAAELEAMTQDDSGECSLQTQKMKTALKEQQEVNSQLRAYIDGILLNIVENYPQLLEVKCTPSSSSTSSGPNS</sequence>
<reference evidence="10" key="1">
    <citation type="submission" date="2021-12" db="EMBL/GenBank/DDBJ databases">
        <authorList>
            <person name="King R."/>
        </authorList>
    </citation>
    <scope>NUCLEOTIDE SEQUENCE</scope>
</reference>
<gene>
    <name evidence="10" type="ORF">BEMITA_LOCUS8382</name>
</gene>
<dbReference type="AlphaFoldDB" id="A0A9P0ACC5"/>
<dbReference type="PANTHER" id="PTHR15726:SF7">
    <property type="entry name" value="NUCLEAR FALLOUT, ISOFORM J"/>
    <property type="match status" value="1"/>
</dbReference>
<dbReference type="InterPro" id="IPR019018">
    <property type="entry name" value="Rab-bd_FIP-RBD"/>
</dbReference>
<dbReference type="Gene3D" id="1.20.5.2440">
    <property type="match status" value="1"/>
</dbReference>
<dbReference type="GO" id="GO:0055038">
    <property type="term" value="C:recycling endosome membrane"/>
    <property type="evidence" value="ECO:0007669"/>
    <property type="project" value="UniProtKB-SubCell"/>
</dbReference>
<dbReference type="GO" id="GO:0030139">
    <property type="term" value="C:endocytic vesicle"/>
    <property type="evidence" value="ECO:0007669"/>
    <property type="project" value="TreeGrafter"/>
</dbReference>